<sequence length="307" mass="33517">MAETTVSVGDGIDICYETFGDRSDPTMLLVMGLAGPMGWWSVELCEALAARGYHVIRYDNRDTGASTKQRERRVNRSDIIRAFLGDHNRAVYTMSDLAGDAFGLLDALDIDRFHLVGASMGGMIAQTMAIERPERVRSLTSIMSTTGRRTVGWQHPKLLPALLARTGPTRGAYVERTIRTQQLIGSPTFPPDLAELRSRAEETYDRGWSASGVLRQMLAILCQPDRTAELEGLDIATCVVHGLEDPLVHPSGGRATAQAIPNAELILIPGLGHDLPRQLTPTFVDAIDRTARRTGQARSCPVGPVDQ</sequence>
<protein>
    <submittedName>
        <fullName evidence="2">Alpha/beta fold hydrolase</fullName>
    </submittedName>
</protein>
<dbReference type="GO" id="GO:0004806">
    <property type="term" value="F:triacylglycerol lipase activity"/>
    <property type="evidence" value="ECO:0007669"/>
    <property type="project" value="TreeGrafter"/>
</dbReference>
<dbReference type="RefSeq" id="WP_271635127.1">
    <property type="nucleotide sequence ID" value="NZ_CP094970.1"/>
</dbReference>
<dbReference type="EMBL" id="CP094970">
    <property type="protein sequence ID" value="UYM06251.1"/>
    <property type="molecule type" value="Genomic_DNA"/>
</dbReference>
<keyword evidence="3" id="KW-1185">Reference proteome</keyword>
<proteinExistence type="predicted"/>
<dbReference type="AlphaFoldDB" id="A0AA46YM76"/>
<reference evidence="2" key="1">
    <citation type="submission" date="2022-01" db="EMBL/GenBank/DDBJ databases">
        <title>Nocardioidaceae gen. sp. A5X3R13.</title>
        <authorList>
            <person name="Lopez Marin M.A."/>
            <person name="Uhlik O."/>
        </authorList>
    </citation>
    <scope>NUCLEOTIDE SEQUENCE</scope>
    <source>
        <strain evidence="2">A5X3R13</strain>
    </source>
</reference>
<dbReference type="Gene3D" id="3.40.50.1820">
    <property type="entry name" value="alpha/beta hydrolase"/>
    <property type="match status" value="1"/>
</dbReference>
<organism evidence="2 3">
    <name type="scientific">Solicola gregarius</name>
    <dbReference type="NCBI Taxonomy" id="2908642"/>
    <lineage>
        <taxon>Bacteria</taxon>
        <taxon>Bacillati</taxon>
        <taxon>Actinomycetota</taxon>
        <taxon>Actinomycetes</taxon>
        <taxon>Propionibacteriales</taxon>
        <taxon>Nocardioidaceae</taxon>
        <taxon>Solicola</taxon>
    </lineage>
</organism>
<accession>A0AA46YM76</accession>
<dbReference type="Proteomes" id="UP001164390">
    <property type="component" value="Chromosome"/>
</dbReference>
<dbReference type="Pfam" id="PF00561">
    <property type="entry name" value="Abhydrolase_1"/>
    <property type="match status" value="1"/>
</dbReference>
<dbReference type="InterPro" id="IPR029058">
    <property type="entry name" value="AB_hydrolase_fold"/>
</dbReference>
<evidence type="ECO:0000313" key="3">
    <source>
        <dbReference type="Proteomes" id="UP001164390"/>
    </source>
</evidence>
<feature type="domain" description="AB hydrolase-1" evidence="1">
    <location>
        <begin position="25"/>
        <end position="274"/>
    </location>
</feature>
<dbReference type="PANTHER" id="PTHR43433">
    <property type="entry name" value="HYDROLASE, ALPHA/BETA FOLD FAMILY PROTEIN"/>
    <property type="match status" value="1"/>
</dbReference>
<gene>
    <name evidence="2" type="ORF">L0C25_04010</name>
</gene>
<evidence type="ECO:0000313" key="2">
    <source>
        <dbReference type="EMBL" id="UYM06251.1"/>
    </source>
</evidence>
<dbReference type="PANTHER" id="PTHR43433:SF5">
    <property type="entry name" value="AB HYDROLASE-1 DOMAIN-CONTAINING PROTEIN"/>
    <property type="match status" value="1"/>
</dbReference>
<dbReference type="InterPro" id="IPR000073">
    <property type="entry name" value="AB_hydrolase_1"/>
</dbReference>
<dbReference type="KEGG" id="sgrg:L0C25_04010"/>
<dbReference type="InterPro" id="IPR050471">
    <property type="entry name" value="AB_hydrolase"/>
</dbReference>
<dbReference type="GO" id="GO:0046503">
    <property type="term" value="P:glycerolipid catabolic process"/>
    <property type="evidence" value="ECO:0007669"/>
    <property type="project" value="TreeGrafter"/>
</dbReference>
<evidence type="ECO:0000259" key="1">
    <source>
        <dbReference type="Pfam" id="PF00561"/>
    </source>
</evidence>
<keyword evidence="2" id="KW-0378">Hydrolase</keyword>
<dbReference type="SUPFAM" id="SSF53474">
    <property type="entry name" value="alpha/beta-Hydrolases"/>
    <property type="match status" value="1"/>
</dbReference>
<name>A0AA46YM76_9ACTN</name>